<evidence type="ECO:0000256" key="1">
    <source>
        <dbReference type="ARBA" id="ARBA00004651"/>
    </source>
</evidence>
<keyword evidence="4 7" id="KW-0812">Transmembrane</keyword>
<feature type="transmembrane region" description="Helical" evidence="7">
    <location>
        <begin position="99"/>
        <end position="121"/>
    </location>
</feature>
<gene>
    <name evidence="9" type="ORF">BLA60_27950</name>
</gene>
<name>A0A7Z0WKZ6_9PSEU</name>
<comment type="caution">
    <text evidence="9">The sequence shown here is derived from an EMBL/GenBank/DDBJ whole genome shotgun (WGS) entry which is preliminary data.</text>
</comment>
<dbReference type="PANTHER" id="PTHR43163:SF7">
    <property type="entry name" value="DIPEPTIDE-TRANSPORT INTEGRAL MEMBRANE PROTEIN ABC TRANSPORTER DPPB-RELATED"/>
    <property type="match status" value="1"/>
</dbReference>
<dbReference type="PROSITE" id="PS50928">
    <property type="entry name" value="ABC_TM1"/>
    <property type="match status" value="1"/>
</dbReference>
<evidence type="ECO:0000259" key="8">
    <source>
        <dbReference type="PROSITE" id="PS50928"/>
    </source>
</evidence>
<comment type="similarity">
    <text evidence="7">Belongs to the binding-protein-dependent transport system permease family.</text>
</comment>
<feature type="transmembrane region" description="Helical" evidence="7">
    <location>
        <begin position="281"/>
        <end position="307"/>
    </location>
</feature>
<evidence type="ECO:0000256" key="6">
    <source>
        <dbReference type="ARBA" id="ARBA00023136"/>
    </source>
</evidence>
<dbReference type="InterPro" id="IPR035906">
    <property type="entry name" value="MetI-like_sf"/>
</dbReference>
<feature type="transmembrane region" description="Helical" evidence="7">
    <location>
        <begin position="142"/>
        <end position="162"/>
    </location>
</feature>
<proteinExistence type="inferred from homology"/>
<dbReference type="Gene3D" id="1.10.3720.10">
    <property type="entry name" value="MetI-like"/>
    <property type="match status" value="1"/>
</dbReference>
<keyword evidence="10" id="KW-1185">Reference proteome</keyword>
<dbReference type="Pfam" id="PF00528">
    <property type="entry name" value="BPD_transp_1"/>
    <property type="match status" value="1"/>
</dbReference>
<reference evidence="9 10" key="1">
    <citation type="submission" date="2016-12" db="EMBL/GenBank/DDBJ databases">
        <title>The draft genome sequence of Actinophytocola xinjiangensis.</title>
        <authorList>
            <person name="Wang W."/>
            <person name="Yuan L."/>
        </authorList>
    </citation>
    <scope>NUCLEOTIDE SEQUENCE [LARGE SCALE GENOMIC DNA]</scope>
    <source>
        <strain evidence="9 10">CGMCC 4.4663</strain>
    </source>
</reference>
<feature type="transmembrane region" description="Helical" evidence="7">
    <location>
        <begin position="236"/>
        <end position="261"/>
    </location>
</feature>
<evidence type="ECO:0000313" key="10">
    <source>
        <dbReference type="Proteomes" id="UP000185696"/>
    </source>
</evidence>
<dbReference type="Proteomes" id="UP000185696">
    <property type="component" value="Unassembled WGS sequence"/>
</dbReference>
<dbReference type="InterPro" id="IPR000515">
    <property type="entry name" value="MetI-like"/>
</dbReference>
<feature type="transmembrane region" description="Helical" evidence="7">
    <location>
        <begin position="174"/>
        <end position="194"/>
    </location>
</feature>
<dbReference type="Pfam" id="PF19300">
    <property type="entry name" value="BPD_transp_1_N"/>
    <property type="match status" value="1"/>
</dbReference>
<dbReference type="GO" id="GO:0055085">
    <property type="term" value="P:transmembrane transport"/>
    <property type="evidence" value="ECO:0007669"/>
    <property type="project" value="InterPro"/>
</dbReference>
<keyword evidence="6 7" id="KW-0472">Membrane</keyword>
<accession>A0A7Z0WKZ6</accession>
<dbReference type="OrthoDB" id="9778910at2"/>
<dbReference type="PANTHER" id="PTHR43163">
    <property type="entry name" value="DIPEPTIDE TRANSPORT SYSTEM PERMEASE PROTEIN DPPB-RELATED"/>
    <property type="match status" value="1"/>
</dbReference>
<evidence type="ECO:0000256" key="2">
    <source>
        <dbReference type="ARBA" id="ARBA00022448"/>
    </source>
</evidence>
<evidence type="ECO:0000256" key="4">
    <source>
        <dbReference type="ARBA" id="ARBA00022692"/>
    </source>
</evidence>
<evidence type="ECO:0000313" key="9">
    <source>
        <dbReference type="EMBL" id="OLF07430.1"/>
    </source>
</evidence>
<feature type="domain" description="ABC transmembrane type-1" evidence="8">
    <location>
        <begin position="95"/>
        <end position="304"/>
    </location>
</feature>
<dbReference type="AlphaFoldDB" id="A0A7Z0WKZ6"/>
<keyword evidence="3" id="KW-1003">Cell membrane</keyword>
<sequence length="316" mass="33040">MGRFILRRLLLAPVILLGVALAVFVVIDLSPNDPARAALGLFADAQSRAAFAAENGLDDPLLVRFVRFLGDLVRFDLGDSVVRPESVGHLVGMALPLTVQLLVLATVLAVALSLVLGIVAARTEGRWPDRAISTVAAVFQSAPQFWIGLLFIQLFAVGLGVLPSGGYQPPSAGFSFWFSSIVGPAIVLALPFAAAMTRVVRASVADELAKDYVRTAVGAGVPWRAVLLRNVLRNALITPVTVLGVHVGALMSGAILVETVFNLPGMGSLLITGVNQGDLGVVRGVAIVGAVAFVVVNLLVDLAYLALNPRSAEAAR</sequence>
<dbReference type="GO" id="GO:0005886">
    <property type="term" value="C:plasma membrane"/>
    <property type="evidence" value="ECO:0007669"/>
    <property type="project" value="UniProtKB-SubCell"/>
</dbReference>
<protein>
    <submittedName>
        <fullName evidence="9">ABC transporter permease</fullName>
    </submittedName>
</protein>
<organism evidence="9 10">
    <name type="scientific">Actinophytocola xinjiangensis</name>
    <dbReference type="NCBI Taxonomy" id="485602"/>
    <lineage>
        <taxon>Bacteria</taxon>
        <taxon>Bacillati</taxon>
        <taxon>Actinomycetota</taxon>
        <taxon>Actinomycetes</taxon>
        <taxon>Pseudonocardiales</taxon>
        <taxon>Pseudonocardiaceae</taxon>
    </lineage>
</organism>
<evidence type="ECO:0000256" key="7">
    <source>
        <dbReference type="RuleBase" id="RU363032"/>
    </source>
</evidence>
<dbReference type="SUPFAM" id="SSF161098">
    <property type="entry name" value="MetI-like"/>
    <property type="match status" value="1"/>
</dbReference>
<comment type="subcellular location">
    <subcellularLocation>
        <location evidence="1 7">Cell membrane</location>
        <topology evidence="1 7">Multi-pass membrane protein</topology>
    </subcellularLocation>
</comment>
<dbReference type="EMBL" id="MSIF01000016">
    <property type="protein sequence ID" value="OLF07430.1"/>
    <property type="molecule type" value="Genomic_DNA"/>
</dbReference>
<keyword evidence="2 7" id="KW-0813">Transport</keyword>
<evidence type="ECO:0000256" key="3">
    <source>
        <dbReference type="ARBA" id="ARBA00022475"/>
    </source>
</evidence>
<evidence type="ECO:0000256" key="5">
    <source>
        <dbReference type="ARBA" id="ARBA00022989"/>
    </source>
</evidence>
<keyword evidence="5 7" id="KW-1133">Transmembrane helix</keyword>
<dbReference type="CDD" id="cd06261">
    <property type="entry name" value="TM_PBP2"/>
    <property type="match status" value="1"/>
</dbReference>
<dbReference type="InterPro" id="IPR045621">
    <property type="entry name" value="BPD_transp_1_N"/>
</dbReference>